<dbReference type="InterPro" id="IPR023214">
    <property type="entry name" value="HAD_sf"/>
</dbReference>
<organism evidence="4 5">
    <name type="scientific">Alteromonas ponticola</name>
    <dbReference type="NCBI Taxonomy" id="2720613"/>
    <lineage>
        <taxon>Bacteria</taxon>
        <taxon>Pseudomonadati</taxon>
        <taxon>Pseudomonadota</taxon>
        <taxon>Gammaproteobacteria</taxon>
        <taxon>Alteromonadales</taxon>
        <taxon>Alteromonadaceae</taxon>
        <taxon>Alteromonas/Salinimonas group</taxon>
        <taxon>Alteromonas</taxon>
    </lineage>
</organism>
<dbReference type="InterPro" id="IPR036412">
    <property type="entry name" value="HAD-like_sf"/>
</dbReference>
<dbReference type="PANTHER" id="PTHR10000:SF8">
    <property type="entry name" value="HAD SUPERFAMILY HYDROLASE-LIKE, TYPE 3"/>
    <property type="match status" value="1"/>
</dbReference>
<dbReference type="NCBIfam" id="TIGR01484">
    <property type="entry name" value="HAD-SF-IIB"/>
    <property type="match status" value="1"/>
</dbReference>
<dbReference type="SUPFAM" id="SSF56784">
    <property type="entry name" value="HAD-like"/>
    <property type="match status" value="1"/>
</dbReference>
<protein>
    <submittedName>
        <fullName evidence="4">HAD-IIB family hydrolase</fullName>
    </submittedName>
</protein>
<dbReference type="EMBL" id="JAATNW010000007">
    <property type="protein sequence ID" value="NMH61109.1"/>
    <property type="molecule type" value="Genomic_DNA"/>
</dbReference>
<evidence type="ECO:0000313" key="5">
    <source>
        <dbReference type="Proteomes" id="UP000709336"/>
    </source>
</evidence>
<dbReference type="Pfam" id="PF08282">
    <property type="entry name" value="Hydrolase_3"/>
    <property type="match status" value="2"/>
</dbReference>
<dbReference type="NCBIfam" id="NF001218">
    <property type="entry name" value="PRK00192.1-5"/>
    <property type="match status" value="1"/>
</dbReference>
<keyword evidence="3" id="KW-0460">Magnesium</keyword>
<dbReference type="PANTHER" id="PTHR10000">
    <property type="entry name" value="PHOSPHOSERINE PHOSPHATASE"/>
    <property type="match status" value="1"/>
</dbReference>
<gene>
    <name evidence="4" type="ORF">HCJ96_13840</name>
</gene>
<keyword evidence="1" id="KW-0479">Metal-binding</keyword>
<dbReference type="InterPro" id="IPR006381">
    <property type="entry name" value="HAD-SF-IIB-MPGP"/>
</dbReference>
<keyword evidence="5" id="KW-1185">Reference proteome</keyword>
<dbReference type="Gene3D" id="3.40.50.1000">
    <property type="entry name" value="HAD superfamily/HAD-like"/>
    <property type="match status" value="1"/>
</dbReference>
<sequence length="275" mass="30764">MKGTQLKTVIFTDMDGTLLDHETYSFEPARPTLEELAAAKIPVIPTTSKTFAELIDLRTTIGLNGPFIIENGAAIYIPHGFFEQKPSGTTWQDGFWCKTFISNKGYWLKQLDIVKLEFGSEFNHFSNMDISEIQKVTGLDEISAAKAAQRQFGEPVLWLGSDERKQAFIHAMTERGANPLEGGRFIHISGECNKGTALTWFMEEYQRQLAEAAQAIALGDGKNDIAMLEVADIAVRIRSTHHQPPPLDKEDNVYTSTLTGPEGWREMLNQLVLEI</sequence>
<dbReference type="SFLD" id="SFLDG01142">
    <property type="entry name" value="C2.B.2:_Mannosyl-3-phosphoglyc"/>
    <property type="match status" value="1"/>
</dbReference>
<evidence type="ECO:0000256" key="2">
    <source>
        <dbReference type="ARBA" id="ARBA00022801"/>
    </source>
</evidence>
<dbReference type="NCBIfam" id="TIGR01486">
    <property type="entry name" value="HAD-SF-IIB-MPGP"/>
    <property type="match status" value="1"/>
</dbReference>
<dbReference type="Gene3D" id="3.30.980.20">
    <property type="entry name" value="Putative mannosyl-3-phosphoglycerate phosphatase, domain 2"/>
    <property type="match status" value="1"/>
</dbReference>
<dbReference type="InterPro" id="IPR006379">
    <property type="entry name" value="HAD-SF_hydro_IIB"/>
</dbReference>
<comment type="caution">
    <text evidence="4">The sequence shown here is derived from an EMBL/GenBank/DDBJ whole genome shotgun (WGS) entry which is preliminary data.</text>
</comment>
<proteinExistence type="predicted"/>
<dbReference type="SFLD" id="SFLDS00003">
    <property type="entry name" value="Haloacid_Dehalogenase"/>
    <property type="match status" value="1"/>
</dbReference>
<evidence type="ECO:0000256" key="1">
    <source>
        <dbReference type="ARBA" id="ARBA00022723"/>
    </source>
</evidence>
<dbReference type="Proteomes" id="UP000709336">
    <property type="component" value="Unassembled WGS sequence"/>
</dbReference>
<dbReference type="SFLD" id="SFLDG01140">
    <property type="entry name" value="C2.B:_Phosphomannomutase_and_P"/>
    <property type="match status" value="1"/>
</dbReference>
<name>A0ABX1R3V3_9ALTE</name>
<dbReference type="GO" id="GO:0016787">
    <property type="term" value="F:hydrolase activity"/>
    <property type="evidence" value="ECO:0007669"/>
    <property type="project" value="UniProtKB-KW"/>
</dbReference>
<reference evidence="4 5" key="1">
    <citation type="submission" date="2020-03" db="EMBL/GenBank/DDBJ databases">
        <title>Alteromonas ponticola sp. nov., isolated from seawater.</title>
        <authorList>
            <person name="Yoon J.-H."/>
            <person name="Kim Y.-O."/>
        </authorList>
    </citation>
    <scope>NUCLEOTIDE SEQUENCE [LARGE SCALE GENOMIC DNA]</scope>
    <source>
        <strain evidence="4 5">MYP5</strain>
    </source>
</reference>
<keyword evidence="2 4" id="KW-0378">Hydrolase</keyword>
<accession>A0ABX1R3V3</accession>
<evidence type="ECO:0000256" key="3">
    <source>
        <dbReference type="ARBA" id="ARBA00022842"/>
    </source>
</evidence>
<evidence type="ECO:0000313" key="4">
    <source>
        <dbReference type="EMBL" id="NMH61109.1"/>
    </source>
</evidence>